<dbReference type="PANTHER" id="PTHR30348">
    <property type="entry name" value="UNCHARACTERIZED PROTEIN YECE"/>
    <property type="match status" value="1"/>
</dbReference>
<dbReference type="InterPro" id="IPR002763">
    <property type="entry name" value="DUF72"/>
</dbReference>
<dbReference type="KEGG" id="svt:SVTN_09250"/>
<evidence type="ECO:0000313" key="1">
    <source>
        <dbReference type="EMBL" id="AJF64583.1"/>
    </source>
</evidence>
<keyword evidence="2" id="KW-1185">Reference proteome</keyword>
<organism evidence="1 2">
    <name type="scientific">Streptomyces vietnamensis</name>
    <dbReference type="NCBI Taxonomy" id="362257"/>
    <lineage>
        <taxon>Bacteria</taxon>
        <taxon>Bacillati</taxon>
        <taxon>Actinomycetota</taxon>
        <taxon>Actinomycetes</taxon>
        <taxon>Kitasatosporales</taxon>
        <taxon>Streptomycetaceae</taxon>
        <taxon>Streptomyces</taxon>
    </lineage>
</organism>
<reference evidence="1 2" key="1">
    <citation type="submission" date="2014-12" db="EMBL/GenBank/DDBJ databases">
        <title>Complete genome sequence of Streptomyces vietnamensis strain GIMV4.0001, a genetic manipulable producer of the benzoisochromanequinone antibiotic granaticin.</title>
        <authorList>
            <person name="Deng M.R."/>
            <person name="Guo J."/>
            <person name="Ma L.Y."/>
            <person name="Feng G.D."/>
            <person name="Mo C.Y."/>
            <person name="Zhu H.H."/>
        </authorList>
    </citation>
    <scope>NUCLEOTIDE SEQUENCE [LARGE SCALE GENOMIC DNA]</scope>
    <source>
        <strain evidence="2">GIMV4.0001</strain>
    </source>
</reference>
<dbReference type="SUPFAM" id="SSF117396">
    <property type="entry name" value="TM1631-like"/>
    <property type="match status" value="1"/>
</dbReference>
<dbReference type="Pfam" id="PF01904">
    <property type="entry name" value="DUF72"/>
    <property type="match status" value="1"/>
</dbReference>
<dbReference type="STRING" id="362257.SVTN_09250"/>
<dbReference type="PANTHER" id="PTHR30348:SF4">
    <property type="entry name" value="DUF72 DOMAIN-CONTAINING PROTEIN"/>
    <property type="match status" value="1"/>
</dbReference>
<accession>A0A0B5I4K9</accession>
<keyword evidence="1" id="KW-0808">Transferase</keyword>
<gene>
    <name evidence="1" type="ORF">SVTN_09250</name>
</gene>
<protein>
    <submittedName>
        <fullName evidence="1">Histidine kinase</fullName>
    </submittedName>
</protein>
<dbReference type="Gene3D" id="3.20.20.410">
    <property type="entry name" value="Protein of unknown function UPF0759"/>
    <property type="match status" value="1"/>
</dbReference>
<keyword evidence="1" id="KW-0418">Kinase</keyword>
<dbReference type="RefSeq" id="WP_041128641.1">
    <property type="nucleotide sequence ID" value="NZ_CP010407.1"/>
</dbReference>
<dbReference type="HOGENOM" id="CLU_046519_3_1_11"/>
<dbReference type="AlphaFoldDB" id="A0A0B5I4K9"/>
<proteinExistence type="predicted"/>
<evidence type="ECO:0000313" key="2">
    <source>
        <dbReference type="Proteomes" id="UP000031774"/>
    </source>
</evidence>
<dbReference type="Proteomes" id="UP000031774">
    <property type="component" value="Chromosome"/>
</dbReference>
<dbReference type="GO" id="GO:0016301">
    <property type="term" value="F:kinase activity"/>
    <property type="evidence" value="ECO:0007669"/>
    <property type="project" value="UniProtKB-KW"/>
</dbReference>
<dbReference type="InterPro" id="IPR036520">
    <property type="entry name" value="UPF0759_sf"/>
</dbReference>
<name>A0A0B5I4K9_9ACTN</name>
<sequence>MTVFVGTSGWQYKDWRGTFYPEGVPQRLWLEEYARRFATVENNSAFYGLPERDTFATWRKRTPEGFVMAVKANRRLTHVERLREPEGMVAQLMERAEGLGDRLGPVLLQFPPSLRADPGLLDAVLACFPAGVRVAVEPRHASWWTDRTEAVLVGRGAALCWADRRSRPVTPLWRTADWCYLRLHEGRARPWPAYGRQALEGWAGRIVEGWPEGADAYVYFNNDPGVEAVRDAASFRRLMSGAGRTVAVPAEPVEGWETAGRGGRDSSHE</sequence>
<dbReference type="EMBL" id="CP010407">
    <property type="protein sequence ID" value="AJF64583.1"/>
    <property type="molecule type" value="Genomic_DNA"/>
</dbReference>